<evidence type="ECO:0000256" key="2">
    <source>
        <dbReference type="ARBA" id="ARBA00022723"/>
    </source>
</evidence>
<evidence type="ECO:0000256" key="1">
    <source>
        <dbReference type="ARBA" id="ARBA00006654"/>
    </source>
</evidence>
<dbReference type="EMBL" id="DS022301">
    <property type="protein sequence ID" value="OAJ37740.1"/>
    <property type="molecule type" value="Genomic_DNA"/>
</dbReference>
<organism evidence="10 11">
    <name type="scientific">Batrachochytrium dendrobatidis (strain JEL423)</name>
    <dbReference type="NCBI Taxonomy" id="403673"/>
    <lineage>
        <taxon>Eukaryota</taxon>
        <taxon>Fungi</taxon>
        <taxon>Fungi incertae sedis</taxon>
        <taxon>Chytridiomycota</taxon>
        <taxon>Chytridiomycota incertae sedis</taxon>
        <taxon>Chytridiomycetes</taxon>
        <taxon>Rhizophydiales</taxon>
        <taxon>Rhizophydiales incertae sedis</taxon>
        <taxon>Batrachochytrium</taxon>
    </lineage>
</organism>
<dbReference type="Gene3D" id="3.60.21.10">
    <property type="match status" value="1"/>
</dbReference>
<dbReference type="InterPro" id="IPR029052">
    <property type="entry name" value="Metallo-depent_PP-like"/>
</dbReference>
<evidence type="ECO:0000313" key="10">
    <source>
        <dbReference type="EMBL" id="OAJ37740.1"/>
    </source>
</evidence>
<dbReference type="OrthoDB" id="10252235at2759"/>
<dbReference type="InterPro" id="IPR004843">
    <property type="entry name" value="Calcineurin-like_PHP"/>
</dbReference>
<evidence type="ECO:0000256" key="5">
    <source>
        <dbReference type="ARBA" id="ARBA00022801"/>
    </source>
</evidence>
<feature type="domain" description="Calcineurin-like phosphoesterase" evidence="8">
    <location>
        <begin position="64"/>
        <end position="280"/>
    </location>
</feature>
<dbReference type="STRING" id="403673.A0A177WDW3"/>
<gene>
    <name evidence="10" type="ORF">BDEG_21730</name>
</gene>
<feature type="transmembrane region" description="Helical" evidence="7">
    <location>
        <begin position="21"/>
        <end position="45"/>
    </location>
</feature>
<reference evidence="10 11" key="1">
    <citation type="submission" date="2006-10" db="EMBL/GenBank/DDBJ databases">
        <title>The Genome Sequence of Batrachochytrium dendrobatidis JEL423.</title>
        <authorList>
            <consortium name="The Broad Institute Genome Sequencing Platform"/>
            <person name="Birren B."/>
            <person name="Lander E."/>
            <person name="Galagan J."/>
            <person name="Cuomo C."/>
            <person name="Devon K."/>
            <person name="Jaffe D."/>
            <person name="Butler J."/>
            <person name="Alvarez P."/>
            <person name="Gnerre S."/>
            <person name="Grabherr M."/>
            <person name="Kleber M."/>
            <person name="Mauceli E."/>
            <person name="Brockman W."/>
            <person name="Young S."/>
            <person name="LaButti K."/>
            <person name="Sykes S."/>
            <person name="DeCaprio D."/>
            <person name="Crawford M."/>
            <person name="Koehrsen M."/>
            <person name="Engels R."/>
            <person name="Montgomery P."/>
            <person name="Pearson M."/>
            <person name="Howarth C."/>
            <person name="Larson L."/>
            <person name="White J."/>
            <person name="O'Leary S."/>
            <person name="Kodira C."/>
            <person name="Zeng Q."/>
            <person name="Yandava C."/>
            <person name="Alvarado L."/>
            <person name="Longcore J."/>
            <person name="James T."/>
        </authorList>
    </citation>
    <scope>NUCLEOTIDE SEQUENCE [LARGE SCALE GENOMIC DNA]</scope>
    <source>
        <strain evidence="10 11">JEL423</strain>
    </source>
</reference>
<keyword evidence="5 6" id="KW-0378">Hydrolase</keyword>
<dbReference type="InterPro" id="IPR036907">
    <property type="entry name" value="5'-Nucleotdase_C_sf"/>
</dbReference>
<keyword evidence="7" id="KW-0472">Membrane</keyword>
<keyword evidence="7" id="KW-0812">Transmembrane</keyword>
<evidence type="ECO:0008006" key="12">
    <source>
        <dbReference type="Google" id="ProtNLM"/>
    </source>
</evidence>
<accession>A0A177WDW3</accession>
<keyword evidence="4 6" id="KW-0547">Nucleotide-binding</keyword>
<keyword evidence="7" id="KW-1133">Transmembrane helix</keyword>
<feature type="domain" description="5'-Nucleotidase C-terminal" evidence="9">
    <location>
        <begin position="370"/>
        <end position="526"/>
    </location>
</feature>
<evidence type="ECO:0000256" key="3">
    <source>
        <dbReference type="ARBA" id="ARBA00022729"/>
    </source>
</evidence>
<dbReference type="GO" id="GO:0046872">
    <property type="term" value="F:metal ion binding"/>
    <property type="evidence" value="ECO:0007669"/>
    <property type="project" value="UniProtKB-KW"/>
</dbReference>
<evidence type="ECO:0000313" key="11">
    <source>
        <dbReference type="Proteomes" id="UP000077115"/>
    </source>
</evidence>
<dbReference type="AlphaFoldDB" id="A0A177WDW3"/>
<reference evidence="10 11" key="2">
    <citation type="submission" date="2016-05" db="EMBL/GenBank/DDBJ databases">
        <title>Lineage-specific infection strategies underlie the spectrum of fungal disease in amphibians.</title>
        <authorList>
            <person name="Cuomo C.A."/>
            <person name="Farrer R.A."/>
            <person name="James T."/>
            <person name="Longcore J."/>
            <person name="Birren B."/>
        </authorList>
    </citation>
    <scope>NUCLEOTIDE SEQUENCE [LARGE SCALE GENOMIC DNA]</scope>
    <source>
        <strain evidence="10 11">JEL423</strain>
    </source>
</reference>
<dbReference type="GO" id="GO:0009166">
    <property type="term" value="P:nucleotide catabolic process"/>
    <property type="evidence" value="ECO:0007669"/>
    <property type="project" value="InterPro"/>
</dbReference>
<dbReference type="Gene3D" id="3.90.780.10">
    <property type="entry name" value="5'-Nucleotidase, C-terminal domain"/>
    <property type="match status" value="1"/>
</dbReference>
<dbReference type="VEuPathDB" id="FungiDB:BDEG_21730"/>
<keyword evidence="2" id="KW-0479">Metal-binding</keyword>
<dbReference type="PRINTS" id="PR01607">
    <property type="entry name" value="APYRASEFAMLY"/>
</dbReference>
<proteinExistence type="inferred from homology"/>
<dbReference type="Proteomes" id="UP000077115">
    <property type="component" value="Unassembled WGS sequence"/>
</dbReference>
<dbReference type="PANTHER" id="PTHR11575:SF24">
    <property type="entry name" value="5'-NUCLEOTIDASE"/>
    <property type="match status" value="1"/>
</dbReference>
<dbReference type="SUPFAM" id="SSF56300">
    <property type="entry name" value="Metallo-dependent phosphatases"/>
    <property type="match status" value="1"/>
</dbReference>
<protein>
    <recommendedName>
        <fullName evidence="12">5'-Nucleotidase C-terminal domain-containing protein</fullName>
    </recommendedName>
</protein>
<evidence type="ECO:0000259" key="9">
    <source>
        <dbReference type="Pfam" id="PF02872"/>
    </source>
</evidence>
<dbReference type="FunFam" id="3.60.21.10:FF:000020">
    <property type="entry name" value="NT5E isoform 4"/>
    <property type="match status" value="1"/>
</dbReference>
<dbReference type="GO" id="GO:0016788">
    <property type="term" value="F:hydrolase activity, acting on ester bonds"/>
    <property type="evidence" value="ECO:0007669"/>
    <property type="project" value="InterPro"/>
</dbReference>
<dbReference type="PANTHER" id="PTHR11575">
    <property type="entry name" value="5'-NUCLEOTIDASE-RELATED"/>
    <property type="match status" value="1"/>
</dbReference>
<evidence type="ECO:0000256" key="4">
    <source>
        <dbReference type="ARBA" id="ARBA00022741"/>
    </source>
</evidence>
<dbReference type="InterPro" id="IPR006146">
    <property type="entry name" value="5'-Nucleotdase_CS"/>
</dbReference>
<keyword evidence="3" id="KW-0732">Signal</keyword>
<dbReference type="Pfam" id="PF00149">
    <property type="entry name" value="Metallophos"/>
    <property type="match status" value="1"/>
</dbReference>
<name>A0A177WDW3_BATDL</name>
<comment type="similarity">
    <text evidence="1 6">Belongs to the 5'-nucleotidase family.</text>
</comment>
<dbReference type="GO" id="GO:0000166">
    <property type="term" value="F:nucleotide binding"/>
    <property type="evidence" value="ECO:0007669"/>
    <property type="project" value="UniProtKB-KW"/>
</dbReference>
<sequence length="567" mass="61584">MPKVDANSWLYLGFPRLIIRFEALIIMKAYIVELLLIFAAGHAAAIPRYGQRPVPNPNAPSRFTLLHTNDIHAHFDEFNNGGTDCTAANKKSNTCYGGVARLKTLVDAYRKNSSQVLLLDAGDQFQGTLFFNIFGSSPSTEFMNKLEYDAMAIGNHEFDKGVNYLASFIKTLRFPALSSNIELRTAPALKNAGVKPYIVINKLSVGIIGYITNTTSDITTGSKNITFYDPVGPVQRHVNELRGYGIKRVICVSHNGYLADKYLAANTRGIDLIVGGHSHSLLLKNTSFPGVVGPYPTNVTNLDGKSTWVVQAHRYGNYLGHLDLEWDKSGHMLPPVGDPILMDQSVPQDPVFQKRVDELRVSFANLTQKVVGTATADFSITDCITGECAIGDLIADCMKDADPSPGPKIALMNSGGIRASFQKGNISYADVMTVLPFGDSIVSFPYTGTQIKAVLENAVSMHNIATDKPVISVAQFSGIRFSFDAQQPLGSRVVNATVDGQPLDLNTSYKMITNEFVANGGDNIMVANKLVTTGNPSVDVLSSCIQKHVSITPTVDGRFPKVRNGKP</sequence>
<evidence type="ECO:0000256" key="6">
    <source>
        <dbReference type="RuleBase" id="RU362119"/>
    </source>
</evidence>
<evidence type="ECO:0000256" key="7">
    <source>
        <dbReference type="SAM" id="Phobius"/>
    </source>
</evidence>
<dbReference type="InterPro" id="IPR006179">
    <property type="entry name" value="5_nucleotidase/apyrase"/>
</dbReference>
<dbReference type="Pfam" id="PF02872">
    <property type="entry name" value="5_nucleotid_C"/>
    <property type="match status" value="1"/>
</dbReference>
<evidence type="ECO:0000259" key="8">
    <source>
        <dbReference type="Pfam" id="PF00149"/>
    </source>
</evidence>
<dbReference type="CDD" id="cd07409">
    <property type="entry name" value="MPP_CD73_N"/>
    <property type="match status" value="1"/>
</dbReference>
<dbReference type="PROSITE" id="PS00786">
    <property type="entry name" value="5_NUCLEOTIDASE_2"/>
    <property type="match status" value="1"/>
</dbReference>
<dbReference type="InterPro" id="IPR008334">
    <property type="entry name" value="5'-Nucleotdase_C"/>
</dbReference>
<dbReference type="eggNOG" id="KOG4419">
    <property type="taxonomic scope" value="Eukaryota"/>
</dbReference>
<dbReference type="SUPFAM" id="SSF55816">
    <property type="entry name" value="5'-nucleotidase (syn. UDP-sugar hydrolase), C-terminal domain"/>
    <property type="match status" value="1"/>
</dbReference>